<dbReference type="Gene3D" id="3.20.20.370">
    <property type="entry name" value="Glycoside hydrolase/deacetylase"/>
    <property type="match status" value="1"/>
</dbReference>
<dbReference type="GO" id="GO:0005975">
    <property type="term" value="P:carbohydrate metabolic process"/>
    <property type="evidence" value="ECO:0007669"/>
    <property type="project" value="InterPro"/>
</dbReference>
<dbReference type="AlphaFoldDB" id="A0A850PIS0"/>
<dbReference type="RefSeq" id="WP_176614580.1">
    <property type="nucleotide sequence ID" value="NZ_JABXXR010000170.1"/>
</dbReference>
<dbReference type="PANTHER" id="PTHR31609:SF1">
    <property type="entry name" value="CARBOHYDRATE DEACETYLASE"/>
    <property type="match status" value="1"/>
</dbReference>
<proteinExistence type="predicted"/>
<evidence type="ECO:0000256" key="3">
    <source>
        <dbReference type="ARBA" id="ARBA00022801"/>
    </source>
</evidence>
<dbReference type="InterPro" id="IPR017836">
    <property type="entry name" value="Hopanoid_biosynth-assoc_HpnK"/>
</dbReference>
<protein>
    <submittedName>
        <fullName evidence="6">Hopanoid biosynthesis-associated protein HpnK</fullName>
    </submittedName>
</protein>
<dbReference type="CDD" id="cd10804">
    <property type="entry name" value="YdjC_HpnK_like"/>
    <property type="match status" value="1"/>
</dbReference>
<dbReference type="PANTHER" id="PTHR31609">
    <property type="entry name" value="YDJC DEACETYLASE FAMILY MEMBER"/>
    <property type="match status" value="1"/>
</dbReference>
<keyword evidence="5" id="KW-0119">Carbohydrate metabolism</keyword>
<reference evidence="6 7" key="1">
    <citation type="submission" date="2020-06" db="EMBL/GenBank/DDBJ databases">
        <title>Description of novel acetic acid bacteria.</title>
        <authorList>
            <person name="Sombolestani A."/>
        </authorList>
    </citation>
    <scope>NUCLEOTIDE SEQUENCE [LARGE SCALE GENOMIC DNA]</scope>
    <source>
        <strain evidence="6 7">LMG 27010</strain>
    </source>
</reference>
<evidence type="ECO:0000256" key="5">
    <source>
        <dbReference type="ARBA" id="ARBA00023277"/>
    </source>
</evidence>
<comment type="cofactor">
    <cofactor evidence="1">
        <name>Mg(2+)</name>
        <dbReference type="ChEBI" id="CHEBI:18420"/>
    </cofactor>
</comment>
<evidence type="ECO:0000256" key="2">
    <source>
        <dbReference type="ARBA" id="ARBA00022723"/>
    </source>
</evidence>
<dbReference type="GO" id="GO:0016787">
    <property type="term" value="F:hydrolase activity"/>
    <property type="evidence" value="ECO:0007669"/>
    <property type="project" value="UniProtKB-KW"/>
</dbReference>
<keyword evidence="7" id="KW-1185">Reference proteome</keyword>
<evidence type="ECO:0000313" key="6">
    <source>
        <dbReference type="EMBL" id="NVN41702.1"/>
    </source>
</evidence>
<dbReference type="EMBL" id="JABXXR010000170">
    <property type="protein sequence ID" value="NVN41702.1"/>
    <property type="molecule type" value="Genomic_DNA"/>
</dbReference>
<evidence type="ECO:0000256" key="1">
    <source>
        <dbReference type="ARBA" id="ARBA00001946"/>
    </source>
</evidence>
<evidence type="ECO:0000313" key="7">
    <source>
        <dbReference type="Proteomes" id="UP000585665"/>
    </source>
</evidence>
<gene>
    <name evidence="6" type="primary">hpnK</name>
    <name evidence="6" type="ORF">HUK82_14195</name>
</gene>
<keyword evidence="3" id="KW-0378">Hydrolase</keyword>
<keyword evidence="2" id="KW-0479">Metal-binding</keyword>
<organism evidence="6 7">
    <name type="scientific">Ameyamaea chiangmaiensis</name>
    <dbReference type="NCBI Taxonomy" id="442969"/>
    <lineage>
        <taxon>Bacteria</taxon>
        <taxon>Pseudomonadati</taxon>
        <taxon>Pseudomonadota</taxon>
        <taxon>Alphaproteobacteria</taxon>
        <taxon>Acetobacterales</taxon>
        <taxon>Acetobacteraceae</taxon>
        <taxon>Ameyamaea</taxon>
    </lineage>
</organism>
<keyword evidence="4" id="KW-0460">Magnesium</keyword>
<sequence length="279" mass="30444">MKQVIVSADDFGMCPEVNEAIEIAHRDGLLSTASLMVAGDAVEDAVARARRLPNLRVGLHLVVIEGPAVLPPEQIPDLVGPDGRFPSDQLGLGVNYFFRPSVRRQLAAEIGAQFEAFARTGLKLDHANAHKHMHLHPTVGRLMIRIGRTYGLRAVRVPLEPPGPLQSAGTFTDTLGDDALRRWTAVLRHQAHRAGMLTNDACFGIAWSGHMTTERVAALAAHLPEGLSEIYFHPATRHTPYLRALMPDYEPEAELAALLSPGFAQGLRDSRASLVRWTG</sequence>
<dbReference type="NCBIfam" id="TIGR03473">
    <property type="entry name" value="HpnK"/>
    <property type="match status" value="1"/>
</dbReference>
<name>A0A850PIS0_9PROT</name>
<dbReference type="InterPro" id="IPR011330">
    <property type="entry name" value="Glyco_hydro/deAcase_b/a-brl"/>
</dbReference>
<dbReference type="Pfam" id="PF04794">
    <property type="entry name" value="YdjC"/>
    <property type="match status" value="1"/>
</dbReference>
<evidence type="ECO:0000256" key="4">
    <source>
        <dbReference type="ARBA" id="ARBA00022842"/>
    </source>
</evidence>
<accession>A0A850PIS0</accession>
<dbReference type="Proteomes" id="UP000585665">
    <property type="component" value="Unassembled WGS sequence"/>
</dbReference>
<dbReference type="InterPro" id="IPR006879">
    <property type="entry name" value="YdjC-like"/>
</dbReference>
<comment type="caution">
    <text evidence="6">The sequence shown here is derived from an EMBL/GenBank/DDBJ whole genome shotgun (WGS) entry which is preliminary data.</text>
</comment>
<dbReference type="GO" id="GO:0046872">
    <property type="term" value="F:metal ion binding"/>
    <property type="evidence" value="ECO:0007669"/>
    <property type="project" value="UniProtKB-KW"/>
</dbReference>
<dbReference type="GO" id="GO:0019213">
    <property type="term" value="F:deacetylase activity"/>
    <property type="evidence" value="ECO:0007669"/>
    <property type="project" value="TreeGrafter"/>
</dbReference>
<dbReference type="SUPFAM" id="SSF88713">
    <property type="entry name" value="Glycoside hydrolase/deacetylase"/>
    <property type="match status" value="1"/>
</dbReference>